<sequence>MRYINQLEPDGLIENFLSHPPQNFKAWLTESNVPVFSAKFDLLTTTDLDFQKKLQKIPLYNKWRKLLQPHTCFVGTTVSEYALLTNDLDAVQLAEQIKEQYSANYPFLIVKDIPQDSPLQNQLANDYSQQFIQALKKNGFIEVEGQALAWVPVDYSSTDDYLSRLSASRRKDFRRKLKHRDKLDIQVMHSGDDYFFEADVLDYYYQLYLNVYEQSEVHFDLLTKDFFVTLLQDKQTKATIVTYYHQQELIGYNICFIVNGMLIDKYIGLKYPAARDFNLYFVSWFYNLEYAREHRLSCYIAGWTDPEVKASLGAKFTFTKHMVYVRNPLLRAILRKISNRFESDRSWRDAHIETENNKRECNE</sequence>
<evidence type="ECO:0000313" key="2">
    <source>
        <dbReference type="Proteomes" id="UP000273143"/>
    </source>
</evidence>
<keyword evidence="1" id="KW-0808">Transferase</keyword>
<dbReference type="PANTHER" id="PTHR47017:SF1">
    <property type="entry name" value="ACYL-COA"/>
    <property type="match status" value="1"/>
</dbReference>
<dbReference type="SUPFAM" id="SSF55729">
    <property type="entry name" value="Acyl-CoA N-acyltransferases (Nat)"/>
    <property type="match status" value="1"/>
</dbReference>
<organism evidence="1 2">
    <name type="scientific">Entomomonas moraniae</name>
    <dbReference type="NCBI Taxonomy" id="2213226"/>
    <lineage>
        <taxon>Bacteria</taxon>
        <taxon>Pseudomonadati</taxon>
        <taxon>Pseudomonadota</taxon>
        <taxon>Gammaproteobacteria</taxon>
        <taxon>Pseudomonadales</taxon>
        <taxon>Pseudomonadaceae</taxon>
        <taxon>Entomomonas</taxon>
    </lineage>
</organism>
<dbReference type="AlphaFoldDB" id="A0A3Q9JI60"/>
<accession>A0A3Q9JI60</accession>
<dbReference type="Pfam" id="PF04339">
    <property type="entry name" value="FemAB_like"/>
    <property type="match status" value="1"/>
</dbReference>
<dbReference type="InterPro" id="IPR007434">
    <property type="entry name" value="FemAB-like"/>
</dbReference>
<dbReference type="Gene3D" id="3.40.630.30">
    <property type="match status" value="1"/>
</dbReference>
<protein>
    <submittedName>
        <fullName evidence="1">GNAT family N-acetyltransferase</fullName>
    </submittedName>
</protein>
<dbReference type="EMBL" id="CP029822">
    <property type="protein sequence ID" value="AZS50015.1"/>
    <property type="molecule type" value="Genomic_DNA"/>
</dbReference>
<proteinExistence type="predicted"/>
<name>A0A3Q9JI60_9GAMM</name>
<dbReference type="KEGG" id="emo:DM558_04150"/>
<dbReference type="InterPro" id="IPR016181">
    <property type="entry name" value="Acyl_CoA_acyltransferase"/>
</dbReference>
<keyword evidence="2" id="KW-1185">Reference proteome</keyword>
<evidence type="ECO:0000313" key="1">
    <source>
        <dbReference type="EMBL" id="AZS50015.1"/>
    </source>
</evidence>
<dbReference type="RefSeq" id="WP_127162172.1">
    <property type="nucleotide sequence ID" value="NZ_CP029822.1"/>
</dbReference>
<dbReference type="PANTHER" id="PTHR47017">
    <property type="entry name" value="ACYL-COA"/>
    <property type="match status" value="1"/>
</dbReference>
<dbReference type="GO" id="GO:0016740">
    <property type="term" value="F:transferase activity"/>
    <property type="evidence" value="ECO:0007669"/>
    <property type="project" value="UniProtKB-KW"/>
</dbReference>
<dbReference type="Proteomes" id="UP000273143">
    <property type="component" value="Chromosome"/>
</dbReference>
<gene>
    <name evidence="1" type="ORF">DM558_04150</name>
</gene>
<reference evidence="2" key="1">
    <citation type="submission" date="2018-06" db="EMBL/GenBank/DDBJ databases">
        <title>Complete genome of Pseudomonas insecticola strain QZS01.</title>
        <authorList>
            <person name="Wang J."/>
            <person name="Su Q."/>
        </authorList>
    </citation>
    <scope>NUCLEOTIDE SEQUENCE [LARGE SCALE GENOMIC DNA]</scope>
    <source>
        <strain evidence="2">QZS01</strain>
    </source>
</reference>